<dbReference type="Pfam" id="PF11611">
    <property type="entry name" value="DUF4352"/>
    <property type="match status" value="1"/>
</dbReference>
<evidence type="ECO:0000313" key="4">
    <source>
        <dbReference type="EMBL" id="QPL05399.1"/>
    </source>
</evidence>
<keyword evidence="5" id="KW-1185">Reference proteome</keyword>
<dbReference type="RefSeq" id="WP_166858098.1">
    <property type="nucleotide sequence ID" value="NZ_CP063989.1"/>
</dbReference>
<feature type="region of interest" description="Disordered" evidence="2">
    <location>
        <begin position="59"/>
        <end position="121"/>
    </location>
</feature>
<evidence type="ECO:0000259" key="3">
    <source>
        <dbReference type="Pfam" id="PF11611"/>
    </source>
</evidence>
<dbReference type="AlphaFoldDB" id="A0A7T0LKC9"/>
<dbReference type="Proteomes" id="UP000594637">
    <property type="component" value="Chromosome"/>
</dbReference>
<keyword evidence="1" id="KW-0732">Signal</keyword>
<evidence type="ECO:0000313" key="5">
    <source>
        <dbReference type="Proteomes" id="UP000594637"/>
    </source>
</evidence>
<name>A0A7T0LKC9_9ACTO</name>
<gene>
    <name evidence="4" type="ORF">ID810_12035</name>
</gene>
<protein>
    <submittedName>
        <fullName evidence="4">DUF4352 domain-containing protein</fullName>
    </submittedName>
</protein>
<dbReference type="EMBL" id="CP063989">
    <property type="protein sequence ID" value="QPL05399.1"/>
    <property type="molecule type" value="Genomic_DNA"/>
</dbReference>
<dbReference type="KEGG" id="arep:ID810_12035"/>
<evidence type="ECO:0000256" key="2">
    <source>
        <dbReference type="SAM" id="MobiDB-lite"/>
    </source>
</evidence>
<sequence length="237" mass="23934">MATPPPTAPSAPYPHSPVPPSNPGPQPFAPKRSWFARHKVLTGLGAVVVIGAVASALGGGHGTSSTAGPHADGTTVASAPATPSDPAQADTAQDSEETTEEAGSEVTFPGMKSGDVVASGGETVTSDDVQITTTALTAGDATLGPTACTSVTIVNNSKNPLDVNAFDFTLQTPTGAIINPTFSGTDNFLQSSTLIAGGTVTGDVCFDQDLTGGGQYVVLYKPTLSFFKDRVAWVNTL</sequence>
<reference evidence="4 5" key="1">
    <citation type="submission" date="2020-11" db="EMBL/GenBank/DDBJ databases">
        <title>Actinomyces sp. ZJ750.</title>
        <authorList>
            <person name="Zhou J."/>
        </authorList>
    </citation>
    <scope>NUCLEOTIDE SEQUENCE [LARGE SCALE GENOMIC DNA]</scope>
    <source>
        <strain evidence="4 5">ZJ750</strain>
    </source>
</reference>
<dbReference type="InterPro" id="IPR029051">
    <property type="entry name" value="DUF4352"/>
</dbReference>
<accession>A0A7T0LKC9</accession>
<feature type="domain" description="DUF4352" evidence="3">
    <location>
        <begin position="121"/>
        <end position="207"/>
    </location>
</feature>
<feature type="compositionally biased region" description="Acidic residues" evidence="2">
    <location>
        <begin position="93"/>
        <end position="103"/>
    </location>
</feature>
<evidence type="ECO:0000256" key="1">
    <source>
        <dbReference type="ARBA" id="ARBA00022729"/>
    </source>
</evidence>
<dbReference type="Gene3D" id="2.60.40.1240">
    <property type="match status" value="1"/>
</dbReference>
<feature type="region of interest" description="Disordered" evidence="2">
    <location>
        <begin position="1"/>
        <end position="31"/>
    </location>
</feature>
<dbReference type="InterPro" id="IPR029050">
    <property type="entry name" value="Immunoprotect_excell_Ig-like"/>
</dbReference>
<feature type="compositionally biased region" description="Pro residues" evidence="2">
    <location>
        <begin position="1"/>
        <end position="28"/>
    </location>
</feature>
<organism evidence="4 5">
    <name type="scientific">Actinomyces respiraculi</name>
    <dbReference type="NCBI Taxonomy" id="2744574"/>
    <lineage>
        <taxon>Bacteria</taxon>
        <taxon>Bacillati</taxon>
        <taxon>Actinomycetota</taxon>
        <taxon>Actinomycetes</taxon>
        <taxon>Actinomycetales</taxon>
        <taxon>Actinomycetaceae</taxon>
        <taxon>Actinomyces</taxon>
    </lineage>
</organism>
<proteinExistence type="predicted"/>